<dbReference type="RefSeq" id="WP_109757933.1">
    <property type="nucleotide sequence ID" value="NZ_QGGV01000001.1"/>
</dbReference>
<comment type="caution">
    <text evidence="6">The sequence shown here is derived from an EMBL/GenBank/DDBJ whole genome shotgun (WGS) entry which is preliminary data.</text>
</comment>
<dbReference type="SUPFAM" id="SSF47413">
    <property type="entry name" value="lambda repressor-like DNA-binding domains"/>
    <property type="match status" value="1"/>
</dbReference>
<protein>
    <submittedName>
        <fullName evidence="6">Helix-turn-helix protein</fullName>
    </submittedName>
</protein>
<dbReference type="Pfam" id="PF01381">
    <property type="entry name" value="HTH_3"/>
    <property type="match status" value="1"/>
</dbReference>
<dbReference type="SMART" id="SM00530">
    <property type="entry name" value="HTH_XRE"/>
    <property type="match status" value="1"/>
</dbReference>
<sequence>MTDQMNERDWYSDANATFGDRLSAAREARDMSRSMLAKRLGVAQKTIENWEEDRSEPRANKLQMVSGLLDVSLPWLLTGQGQGVVAREVPAARHEVDGLLDGLRTARAEMQRAAERMAVLEKRLRQALSA</sequence>
<organism evidence="6 7">
    <name type="scientific">Silicimonas algicola</name>
    <dbReference type="NCBI Taxonomy" id="1826607"/>
    <lineage>
        <taxon>Bacteria</taxon>
        <taxon>Pseudomonadati</taxon>
        <taxon>Pseudomonadota</taxon>
        <taxon>Alphaproteobacteria</taxon>
        <taxon>Rhodobacterales</taxon>
        <taxon>Paracoccaceae</taxon>
    </lineage>
</organism>
<dbReference type="PROSITE" id="PS50943">
    <property type="entry name" value="HTH_CROC1"/>
    <property type="match status" value="1"/>
</dbReference>
<dbReference type="GO" id="GO:0003677">
    <property type="term" value="F:DNA binding"/>
    <property type="evidence" value="ECO:0007669"/>
    <property type="project" value="UniProtKB-KW"/>
</dbReference>
<gene>
    <name evidence="6" type="ORF">C8D95_101352</name>
</gene>
<evidence type="ECO:0000259" key="5">
    <source>
        <dbReference type="PROSITE" id="PS50943"/>
    </source>
</evidence>
<reference evidence="6 7" key="1">
    <citation type="submission" date="2018-05" db="EMBL/GenBank/DDBJ databases">
        <title>Genomic Encyclopedia of Type Strains, Phase IV (KMG-IV): sequencing the most valuable type-strain genomes for metagenomic binning, comparative biology and taxonomic classification.</title>
        <authorList>
            <person name="Goeker M."/>
        </authorList>
    </citation>
    <scope>NUCLEOTIDE SEQUENCE [LARGE SCALE GENOMIC DNA]</scope>
    <source>
        <strain evidence="6 7">DSM 103371</strain>
    </source>
</reference>
<dbReference type="Proteomes" id="UP000245390">
    <property type="component" value="Unassembled WGS sequence"/>
</dbReference>
<feature type="domain" description="HTH cro/C1-type" evidence="5">
    <location>
        <begin position="22"/>
        <end position="76"/>
    </location>
</feature>
<keyword evidence="2" id="KW-0238">DNA-binding</keyword>
<dbReference type="Gene3D" id="1.10.260.40">
    <property type="entry name" value="lambda repressor-like DNA-binding domains"/>
    <property type="match status" value="1"/>
</dbReference>
<keyword evidence="1" id="KW-0805">Transcription regulation</keyword>
<dbReference type="CDD" id="cd00093">
    <property type="entry name" value="HTH_XRE"/>
    <property type="match status" value="1"/>
</dbReference>
<dbReference type="KEGG" id="salo:EF888_03210"/>
<proteinExistence type="predicted"/>
<evidence type="ECO:0000256" key="4">
    <source>
        <dbReference type="SAM" id="Coils"/>
    </source>
</evidence>
<keyword evidence="3" id="KW-0804">Transcription</keyword>
<keyword evidence="7" id="KW-1185">Reference proteome</keyword>
<dbReference type="OrthoDB" id="5659783at2"/>
<evidence type="ECO:0000256" key="2">
    <source>
        <dbReference type="ARBA" id="ARBA00023125"/>
    </source>
</evidence>
<dbReference type="InterPro" id="IPR010982">
    <property type="entry name" value="Lambda_DNA-bd_dom_sf"/>
</dbReference>
<evidence type="ECO:0000313" key="7">
    <source>
        <dbReference type="Proteomes" id="UP000245390"/>
    </source>
</evidence>
<dbReference type="PANTHER" id="PTHR40661">
    <property type="match status" value="1"/>
</dbReference>
<evidence type="ECO:0000256" key="1">
    <source>
        <dbReference type="ARBA" id="ARBA00023015"/>
    </source>
</evidence>
<dbReference type="InterPro" id="IPR001387">
    <property type="entry name" value="Cro/C1-type_HTH"/>
</dbReference>
<feature type="coiled-coil region" evidence="4">
    <location>
        <begin position="103"/>
        <end position="130"/>
    </location>
</feature>
<evidence type="ECO:0000313" key="6">
    <source>
        <dbReference type="EMBL" id="PWK58538.1"/>
    </source>
</evidence>
<dbReference type="AlphaFoldDB" id="A0A316GC96"/>
<name>A0A316GC96_9RHOB</name>
<dbReference type="EMBL" id="QGGV01000001">
    <property type="protein sequence ID" value="PWK58538.1"/>
    <property type="molecule type" value="Genomic_DNA"/>
</dbReference>
<accession>A0A316GC96</accession>
<evidence type="ECO:0000256" key="3">
    <source>
        <dbReference type="ARBA" id="ARBA00023163"/>
    </source>
</evidence>
<dbReference type="PANTHER" id="PTHR40661:SF3">
    <property type="entry name" value="FELS-1 PROPHAGE TRANSCRIPTIONAL REGULATOR"/>
    <property type="match status" value="1"/>
</dbReference>
<keyword evidence="4" id="KW-0175">Coiled coil</keyword>